<organism evidence="4 5">
    <name type="scientific">Daphnia sinensis</name>
    <dbReference type="NCBI Taxonomy" id="1820382"/>
    <lineage>
        <taxon>Eukaryota</taxon>
        <taxon>Metazoa</taxon>
        <taxon>Ecdysozoa</taxon>
        <taxon>Arthropoda</taxon>
        <taxon>Crustacea</taxon>
        <taxon>Branchiopoda</taxon>
        <taxon>Diplostraca</taxon>
        <taxon>Cladocera</taxon>
        <taxon>Anomopoda</taxon>
        <taxon>Daphniidae</taxon>
        <taxon>Daphnia</taxon>
        <taxon>Daphnia similis group</taxon>
    </lineage>
</organism>
<dbReference type="PANTHER" id="PTHR10381:SF11">
    <property type="entry name" value="ATP-DEPENDENT CLP PROTEASE PROTEOLYTIC SUBUNIT, MITOCHONDRIAL"/>
    <property type="match status" value="1"/>
</dbReference>
<comment type="caution">
    <text evidence="4">The sequence shown here is derived from an EMBL/GenBank/DDBJ whole genome shotgun (WGS) entry which is preliminary data.</text>
</comment>
<accession>A0AAD5PJV5</accession>
<name>A0AAD5PJV5_9CRUS</name>
<dbReference type="SUPFAM" id="SSF52096">
    <property type="entry name" value="ClpP/crotonase"/>
    <property type="match status" value="1"/>
</dbReference>
<dbReference type="PANTHER" id="PTHR10381">
    <property type="entry name" value="ATP-DEPENDENT CLP PROTEASE PROTEOLYTIC SUBUNIT"/>
    <property type="match status" value="1"/>
</dbReference>
<feature type="compositionally biased region" description="Low complexity" evidence="3">
    <location>
        <begin position="28"/>
        <end position="39"/>
    </location>
</feature>
<keyword evidence="5" id="KW-1185">Reference proteome</keyword>
<dbReference type="GO" id="GO:0009368">
    <property type="term" value="C:endopeptidase Clp complex"/>
    <property type="evidence" value="ECO:0007669"/>
    <property type="project" value="TreeGrafter"/>
</dbReference>
<protein>
    <recommendedName>
        <fullName evidence="2">ATP-dependent Clp protease proteolytic subunit</fullName>
    </recommendedName>
</protein>
<evidence type="ECO:0000313" key="5">
    <source>
        <dbReference type="Proteomes" id="UP000820818"/>
    </source>
</evidence>
<dbReference type="PRINTS" id="PR00127">
    <property type="entry name" value="CLPPROTEASEP"/>
</dbReference>
<evidence type="ECO:0000256" key="1">
    <source>
        <dbReference type="ARBA" id="ARBA00007039"/>
    </source>
</evidence>
<dbReference type="EMBL" id="WJBH02000296">
    <property type="protein sequence ID" value="KAI9549451.1"/>
    <property type="molecule type" value="Genomic_DNA"/>
</dbReference>
<dbReference type="CDD" id="cd07017">
    <property type="entry name" value="S14_ClpP_2"/>
    <property type="match status" value="1"/>
</dbReference>
<gene>
    <name evidence="4" type="ORF">GHT06_001851</name>
</gene>
<dbReference type="GO" id="GO:0006515">
    <property type="term" value="P:protein quality control for misfolded or incompletely synthesized proteins"/>
    <property type="evidence" value="ECO:0007669"/>
    <property type="project" value="TreeGrafter"/>
</dbReference>
<proteinExistence type="inferred from homology"/>
<dbReference type="GO" id="GO:0051117">
    <property type="term" value="F:ATPase binding"/>
    <property type="evidence" value="ECO:0007669"/>
    <property type="project" value="TreeGrafter"/>
</dbReference>
<dbReference type="InterPro" id="IPR023562">
    <property type="entry name" value="ClpP/TepA"/>
</dbReference>
<evidence type="ECO:0000256" key="2">
    <source>
        <dbReference type="RuleBase" id="RU003567"/>
    </source>
</evidence>
<dbReference type="GO" id="GO:0004252">
    <property type="term" value="F:serine-type endopeptidase activity"/>
    <property type="evidence" value="ECO:0007669"/>
    <property type="project" value="InterPro"/>
</dbReference>
<evidence type="ECO:0000256" key="3">
    <source>
        <dbReference type="SAM" id="MobiDB-lite"/>
    </source>
</evidence>
<dbReference type="InterPro" id="IPR029045">
    <property type="entry name" value="ClpP/crotonase-like_dom_sf"/>
</dbReference>
<dbReference type="Pfam" id="PF00574">
    <property type="entry name" value="CLP_protease"/>
    <property type="match status" value="1"/>
</dbReference>
<sequence length="223" mass="25022">MERAPVSAPVKAEQKTQAPARPKKPKQKAQQTQAPKVPAMQPNKRNQLPKAREYMLVPMVIEQTSKGERSFDIFSRMLKDRTVFVQGEVEDGMANLIVAQLLFLESESDDDITLYINSPEAQCRAVIKPRVRTVVAGQACSMGSFLAQAGHPGMRFVLPESRTMIHRVSSGTRGTSGSVHVQDLQFEDAKRSFEESVRINKRLTECMLNIIPKARPMKNYLKP</sequence>
<reference evidence="4" key="1">
    <citation type="submission" date="2022-05" db="EMBL/GenBank/DDBJ databases">
        <title>A multi-omics perspective on studying reproductive biology in Daphnia sinensis.</title>
        <authorList>
            <person name="Jia J."/>
        </authorList>
    </citation>
    <scope>NUCLEOTIDE SEQUENCE</scope>
    <source>
        <strain evidence="4">WSL</strain>
    </source>
</reference>
<feature type="region of interest" description="Disordered" evidence="3">
    <location>
        <begin position="1"/>
        <end position="45"/>
    </location>
</feature>
<comment type="similarity">
    <text evidence="1 2">Belongs to the peptidase S14 family.</text>
</comment>
<dbReference type="Proteomes" id="UP000820818">
    <property type="component" value="Unassembled WGS sequence"/>
</dbReference>
<evidence type="ECO:0000313" key="4">
    <source>
        <dbReference type="EMBL" id="KAI9549451.1"/>
    </source>
</evidence>
<dbReference type="InterPro" id="IPR001907">
    <property type="entry name" value="ClpP"/>
</dbReference>
<dbReference type="GO" id="GO:0004176">
    <property type="term" value="F:ATP-dependent peptidase activity"/>
    <property type="evidence" value="ECO:0007669"/>
    <property type="project" value="InterPro"/>
</dbReference>
<dbReference type="AlphaFoldDB" id="A0AAD5PJV5"/>
<dbReference type="Gene3D" id="3.90.226.10">
    <property type="entry name" value="2-enoyl-CoA Hydratase, Chain A, domain 1"/>
    <property type="match status" value="1"/>
</dbReference>